<comment type="cofactor">
    <cofactor evidence="1">
        <name>Zn(2+)</name>
        <dbReference type="ChEBI" id="CHEBI:29105"/>
    </cofactor>
</comment>
<name>A0A5C6WXD5_9DELT</name>
<keyword evidence="4" id="KW-0479">Metal-binding</keyword>
<dbReference type="Pfam" id="PF01641">
    <property type="entry name" value="SelR"/>
    <property type="match status" value="1"/>
</dbReference>
<gene>
    <name evidence="10" type="primary">msrB</name>
    <name evidence="10" type="ORF">FRC98_19605</name>
</gene>
<reference evidence="10 11" key="1">
    <citation type="submission" date="2019-08" db="EMBL/GenBank/DDBJ databases">
        <title>Bradymonadales sp. TMQ4.</title>
        <authorList>
            <person name="Liang Q."/>
        </authorList>
    </citation>
    <scope>NUCLEOTIDE SEQUENCE [LARGE SCALE GENOMIC DNA]</scope>
    <source>
        <strain evidence="10 11">TMQ4</strain>
    </source>
</reference>
<keyword evidence="6 10" id="KW-0560">Oxidoreductase</keyword>
<dbReference type="Gene3D" id="2.170.150.20">
    <property type="entry name" value="Peptide methionine sulfoxide reductase"/>
    <property type="match status" value="1"/>
</dbReference>
<feature type="region of interest" description="Disordered" evidence="8">
    <location>
        <begin position="1"/>
        <end position="22"/>
    </location>
</feature>
<dbReference type="GO" id="GO:0006979">
    <property type="term" value="P:response to oxidative stress"/>
    <property type="evidence" value="ECO:0007669"/>
    <property type="project" value="InterPro"/>
</dbReference>
<sequence length="207" mass="22494">MALGLLSGSSCSANSSSEAQVRPRYVLGQAQSAQVASERDAFERPSLEEIPIREAQPEVQLSEEEWRERLTPAQYRVLREEGTERAGSGELLHVKEDGTFVCAGCGQALFSSEHKYDSRTGWPSFYAPISEEAVGTKMDTRHGMRRVEVHCSRCGGHLGHIFPDGPAPTGLRYCVNSVSMGFTPADGTPVEVPPTEEAPSEDAPATR</sequence>
<accession>A0A5C6WXD5</accession>
<dbReference type="Proteomes" id="UP000321412">
    <property type="component" value="Unassembled WGS sequence"/>
</dbReference>
<organism evidence="10 11">
    <name type="scientific">Lujinxingia vulgaris</name>
    <dbReference type="NCBI Taxonomy" id="2600176"/>
    <lineage>
        <taxon>Bacteria</taxon>
        <taxon>Deltaproteobacteria</taxon>
        <taxon>Bradymonadales</taxon>
        <taxon>Lujinxingiaceae</taxon>
        <taxon>Lujinxingia</taxon>
    </lineage>
</organism>
<evidence type="ECO:0000256" key="7">
    <source>
        <dbReference type="ARBA" id="ARBA00048488"/>
    </source>
</evidence>
<feature type="domain" description="MsrB" evidence="9">
    <location>
        <begin position="63"/>
        <end position="185"/>
    </location>
</feature>
<dbReference type="PANTHER" id="PTHR10173:SF52">
    <property type="entry name" value="METHIONINE-R-SULFOXIDE REDUCTASE B1"/>
    <property type="match status" value="1"/>
</dbReference>
<keyword evidence="11" id="KW-1185">Reference proteome</keyword>
<dbReference type="PROSITE" id="PS51790">
    <property type="entry name" value="MSRB"/>
    <property type="match status" value="1"/>
</dbReference>
<dbReference type="OrthoDB" id="4174719at2"/>
<evidence type="ECO:0000256" key="5">
    <source>
        <dbReference type="ARBA" id="ARBA00022833"/>
    </source>
</evidence>
<dbReference type="InterPro" id="IPR002579">
    <property type="entry name" value="Met_Sox_Rdtase_MsrB_dom"/>
</dbReference>
<evidence type="ECO:0000256" key="8">
    <source>
        <dbReference type="SAM" id="MobiDB-lite"/>
    </source>
</evidence>
<dbReference type="SUPFAM" id="SSF51316">
    <property type="entry name" value="Mss4-like"/>
    <property type="match status" value="1"/>
</dbReference>
<dbReference type="GO" id="GO:0030091">
    <property type="term" value="P:protein repair"/>
    <property type="evidence" value="ECO:0007669"/>
    <property type="project" value="InterPro"/>
</dbReference>
<feature type="region of interest" description="Disordered" evidence="8">
    <location>
        <begin position="185"/>
        <end position="207"/>
    </location>
</feature>
<dbReference type="NCBIfam" id="TIGR00357">
    <property type="entry name" value="peptide-methionine (R)-S-oxide reductase MsrB"/>
    <property type="match status" value="1"/>
</dbReference>
<dbReference type="GO" id="GO:0005737">
    <property type="term" value="C:cytoplasm"/>
    <property type="evidence" value="ECO:0007669"/>
    <property type="project" value="TreeGrafter"/>
</dbReference>
<evidence type="ECO:0000256" key="4">
    <source>
        <dbReference type="ARBA" id="ARBA00022723"/>
    </source>
</evidence>
<keyword evidence="5" id="KW-0862">Zinc</keyword>
<dbReference type="EMBL" id="VOSM01000016">
    <property type="protein sequence ID" value="TXD34087.1"/>
    <property type="molecule type" value="Genomic_DNA"/>
</dbReference>
<dbReference type="FunFam" id="2.170.150.20:FF:000001">
    <property type="entry name" value="Peptide methionine sulfoxide reductase MsrB"/>
    <property type="match status" value="1"/>
</dbReference>
<evidence type="ECO:0000256" key="2">
    <source>
        <dbReference type="ARBA" id="ARBA00007174"/>
    </source>
</evidence>
<proteinExistence type="inferred from homology"/>
<comment type="catalytic activity">
    <reaction evidence="7">
        <text>L-methionyl-[protein] + [thioredoxin]-disulfide + H2O = L-methionyl-(R)-S-oxide-[protein] + [thioredoxin]-dithiol</text>
        <dbReference type="Rhea" id="RHEA:24164"/>
        <dbReference type="Rhea" id="RHEA-COMP:10698"/>
        <dbReference type="Rhea" id="RHEA-COMP:10700"/>
        <dbReference type="Rhea" id="RHEA-COMP:12313"/>
        <dbReference type="Rhea" id="RHEA-COMP:12314"/>
        <dbReference type="ChEBI" id="CHEBI:15377"/>
        <dbReference type="ChEBI" id="CHEBI:16044"/>
        <dbReference type="ChEBI" id="CHEBI:29950"/>
        <dbReference type="ChEBI" id="CHEBI:45764"/>
        <dbReference type="ChEBI" id="CHEBI:50058"/>
        <dbReference type="EC" id="1.8.4.12"/>
    </reaction>
</comment>
<protein>
    <recommendedName>
        <fullName evidence="3">peptide-methionine (R)-S-oxide reductase</fullName>
        <ecNumber evidence="3">1.8.4.12</ecNumber>
    </recommendedName>
</protein>
<evidence type="ECO:0000313" key="10">
    <source>
        <dbReference type="EMBL" id="TXD34087.1"/>
    </source>
</evidence>
<comment type="caution">
    <text evidence="10">The sequence shown here is derived from an EMBL/GenBank/DDBJ whole genome shotgun (WGS) entry which is preliminary data.</text>
</comment>
<feature type="compositionally biased region" description="Low complexity" evidence="8">
    <location>
        <begin position="1"/>
        <end position="17"/>
    </location>
</feature>
<evidence type="ECO:0000313" key="11">
    <source>
        <dbReference type="Proteomes" id="UP000321412"/>
    </source>
</evidence>
<dbReference type="AlphaFoldDB" id="A0A5C6WXD5"/>
<evidence type="ECO:0000256" key="1">
    <source>
        <dbReference type="ARBA" id="ARBA00001947"/>
    </source>
</evidence>
<dbReference type="GO" id="GO:0033743">
    <property type="term" value="F:peptide-methionine (R)-S-oxide reductase activity"/>
    <property type="evidence" value="ECO:0007669"/>
    <property type="project" value="UniProtKB-EC"/>
</dbReference>
<evidence type="ECO:0000256" key="6">
    <source>
        <dbReference type="ARBA" id="ARBA00023002"/>
    </source>
</evidence>
<dbReference type="EC" id="1.8.4.12" evidence="3"/>
<dbReference type="InterPro" id="IPR028427">
    <property type="entry name" value="Met_Sox_Rdtase_MsrB"/>
</dbReference>
<evidence type="ECO:0000259" key="9">
    <source>
        <dbReference type="PROSITE" id="PS51790"/>
    </source>
</evidence>
<evidence type="ECO:0000256" key="3">
    <source>
        <dbReference type="ARBA" id="ARBA00012499"/>
    </source>
</evidence>
<dbReference type="GO" id="GO:0046872">
    <property type="term" value="F:metal ion binding"/>
    <property type="evidence" value="ECO:0007669"/>
    <property type="project" value="UniProtKB-KW"/>
</dbReference>
<dbReference type="PANTHER" id="PTHR10173">
    <property type="entry name" value="METHIONINE SULFOXIDE REDUCTASE"/>
    <property type="match status" value="1"/>
</dbReference>
<feature type="compositionally biased region" description="Low complexity" evidence="8">
    <location>
        <begin position="188"/>
        <end position="197"/>
    </location>
</feature>
<dbReference type="InterPro" id="IPR011057">
    <property type="entry name" value="Mss4-like_sf"/>
</dbReference>
<comment type="similarity">
    <text evidence="2">Belongs to the MsrB Met sulfoxide reductase family.</text>
</comment>